<evidence type="ECO:0000313" key="5">
    <source>
        <dbReference type="EMBL" id="AVO55989.1"/>
    </source>
</evidence>
<dbReference type="InterPro" id="IPR050679">
    <property type="entry name" value="Bact_HTH_transcr_reg"/>
</dbReference>
<dbReference type="Pfam" id="PF00392">
    <property type="entry name" value="GntR"/>
    <property type="match status" value="1"/>
</dbReference>
<organism evidence="5 6">
    <name type="scientific">Ectopseudomonas mendocina</name>
    <name type="common">Pseudomonas mendocina</name>
    <dbReference type="NCBI Taxonomy" id="300"/>
    <lineage>
        <taxon>Bacteria</taxon>
        <taxon>Pseudomonadati</taxon>
        <taxon>Pseudomonadota</taxon>
        <taxon>Gammaproteobacteria</taxon>
        <taxon>Pseudomonadales</taxon>
        <taxon>Pseudomonadaceae</taxon>
        <taxon>Ectopseudomonas</taxon>
    </lineage>
</organism>
<accession>A0A2R3QW06</accession>
<sequence>MSASPTGFICENQPPIQVRAIQPHYLRIRDQLVSDLAQGVLPGESQLPPEREMAERFGCTRVTLRQALQLLETDGLIYRQNRRGWYVSPPRIRYDPTRITGFMDYVRAQGRVPRTECLHAELRSAGAWLAKRMGLDHPEEPVFYLLRRRWVDQRPVLLERNYLRASWCPQLLSADLDGSLTSQLRERFGRVQSRCELLMRPEPLDEQQAELLQYSSASSSFCIERLCYGEQGQAVEFDQEFWRPDALAVVVATQYQEDGLDVGT</sequence>
<dbReference type="PANTHER" id="PTHR44846:SF10">
    <property type="entry name" value="TRANSCRIPTIONAL REGULATOR-RELATED"/>
    <property type="match status" value="1"/>
</dbReference>
<dbReference type="GO" id="GO:0003700">
    <property type="term" value="F:DNA-binding transcription factor activity"/>
    <property type="evidence" value="ECO:0007669"/>
    <property type="project" value="InterPro"/>
</dbReference>
<dbReference type="InterPro" id="IPR036388">
    <property type="entry name" value="WH-like_DNA-bd_sf"/>
</dbReference>
<evidence type="ECO:0000256" key="1">
    <source>
        <dbReference type="ARBA" id="ARBA00023015"/>
    </source>
</evidence>
<dbReference type="InterPro" id="IPR036390">
    <property type="entry name" value="WH_DNA-bd_sf"/>
</dbReference>
<evidence type="ECO:0000256" key="3">
    <source>
        <dbReference type="ARBA" id="ARBA00023163"/>
    </source>
</evidence>
<dbReference type="RefSeq" id="WP_106742182.1">
    <property type="nucleotide sequence ID" value="NZ_CP027657.1"/>
</dbReference>
<dbReference type="SUPFAM" id="SSF46785">
    <property type="entry name" value="Winged helix' DNA-binding domain"/>
    <property type="match status" value="1"/>
</dbReference>
<gene>
    <name evidence="5" type="ORF">C7A17_25650</name>
</gene>
<name>A0A2R3QW06_ECTME</name>
<evidence type="ECO:0000259" key="4">
    <source>
        <dbReference type="PROSITE" id="PS50949"/>
    </source>
</evidence>
<dbReference type="PANTHER" id="PTHR44846">
    <property type="entry name" value="MANNOSYL-D-GLYCERATE TRANSPORT/METABOLISM SYSTEM REPRESSOR MNGR-RELATED"/>
    <property type="match status" value="1"/>
</dbReference>
<keyword evidence="2" id="KW-0238">DNA-binding</keyword>
<evidence type="ECO:0000313" key="6">
    <source>
        <dbReference type="Proteomes" id="UP000238327"/>
    </source>
</evidence>
<dbReference type="SMART" id="SM00866">
    <property type="entry name" value="UTRA"/>
    <property type="match status" value="1"/>
</dbReference>
<dbReference type="AlphaFoldDB" id="A0A2R3QW06"/>
<dbReference type="EMBL" id="CP027657">
    <property type="protein sequence ID" value="AVO55989.1"/>
    <property type="molecule type" value="Genomic_DNA"/>
</dbReference>
<feature type="domain" description="HTH gntR-type" evidence="4">
    <location>
        <begin position="22"/>
        <end position="90"/>
    </location>
</feature>
<keyword evidence="1" id="KW-0805">Transcription regulation</keyword>
<dbReference type="Pfam" id="PF07702">
    <property type="entry name" value="UTRA"/>
    <property type="match status" value="1"/>
</dbReference>
<dbReference type="InterPro" id="IPR028978">
    <property type="entry name" value="Chorismate_lyase_/UTRA_dom_sf"/>
</dbReference>
<dbReference type="InterPro" id="IPR011663">
    <property type="entry name" value="UTRA"/>
</dbReference>
<dbReference type="GO" id="GO:0045892">
    <property type="term" value="P:negative regulation of DNA-templated transcription"/>
    <property type="evidence" value="ECO:0007669"/>
    <property type="project" value="TreeGrafter"/>
</dbReference>
<dbReference type="Gene3D" id="3.40.1410.10">
    <property type="entry name" value="Chorismate lyase-like"/>
    <property type="match status" value="1"/>
</dbReference>
<dbReference type="SUPFAM" id="SSF64288">
    <property type="entry name" value="Chorismate lyase-like"/>
    <property type="match status" value="1"/>
</dbReference>
<dbReference type="CDD" id="cd07377">
    <property type="entry name" value="WHTH_GntR"/>
    <property type="match status" value="1"/>
</dbReference>
<proteinExistence type="predicted"/>
<keyword evidence="3" id="KW-0804">Transcription</keyword>
<dbReference type="OrthoDB" id="9784545at2"/>
<dbReference type="PROSITE" id="PS50949">
    <property type="entry name" value="HTH_GNTR"/>
    <property type="match status" value="1"/>
</dbReference>
<dbReference type="PRINTS" id="PR00035">
    <property type="entry name" value="HTHGNTR"/>
</dbReference>
<dbReference type="Gene3D" id="1.10.10.10">
    <property type="entry name" value="Winged helix-like DNA-binding domain superfamily/Winged helix DNA-binding domain"/>
    <property type="match status" value="1"/>
</dbReference>
<dbReference type="SMART" id="SM00345">
    <property type="entry name" value="HTH_GNTR"/>
    <property type="match status" value="1"/>
</dbReference>
<reference evidence="5 6" key="1">
    <citation type="submission" date="2018-03" db="EMBL/GenBank/DDBJ databases">
        <title>Complete genome sequence and methylome analysis of Pseudomonas mendocina NEB 698.</title>
        <authorList>
            <person name="Morgan R.D."/>
        </authorList>
    </citation>
    <scope>NUCLEOTIDE SEQUENCE [LARGE SCALE GENOMIC DNA]</scope>
    <source>
        <strain evidence="5 6">NEB698</strain>
    </source>
</reference>
<dbReference type="Proteomes" id="UP000238327">
    <property type="component" value="Chromosome"/>
</dbReference>
<dbReference type="InterPro" id="IPR000524">
    <property type="entry name" value="Tscrpt_reg_HTH_GntR"/>
</dbReference>
<dbReference type="GO" id="GO:0003677">
    <property type="term" value="F:DNA binding"/>
    <property type="evidence" value="ECO:0007669"/>
    <property type="project" value="UniProtKB-KW"/>
</dbReference>
<evidence type="ECO:0000256" key="2">
    <source>
        <dbReference type="ARBA" id="ARBA00023125"/>
    </source>
</evidence>
<protein>
    <submittedName>
        <fullName evidence="5">GntR family transcriptional regulator</fullName>
    </submittedName>
</protein>